<accession>A0A409YI66</accession>
<feature type="compositionally biased region" description="Pro residues" evidence="1">
    <location>
        <begin position="394"/>
        <end position="414"/>
    </location>
</feature>
<protein>
    <recommendedName>
        <fullName evidence="4">SURP motif domain-containing protein</fullName>
    </recommendedName>
</protein>
<feature type="region of interest" description="Disordered" evidence="1">
    <location>
        <begin position="347"/>
        <end position="466"/>
    </location>
</feature>
<feature type="compositionally biased region" description="Acidic residues" evidence="1">
    <location>
        <begin position="269"/>
        <end position="278"/>
    </location>
</feature>
<proteinExistence type="predicted"/>
<feature type="compositionally biased region" description="Basic residues" evidence="1">
    <location>
        <begin position="7"/>
        <end position="23"/>
    </location>
</feature>
<sequence>MYNPNHSNRKRKYKNRGPQHSRRRDQEFDQGSSYQGLNYKAGPSTSSDAEGEEYQDPLRALNIEAHEATILRGPQAEAAAESLEVVEYYKVVEARDGHGGTTSQQTRLREKDDQAMARTGAAGVLIKLGSGTEQQSTQSNHSRAVDGQGHNPKLSIVDMDTDEGPFNQPGTRQGGRSTAVTTWVDRYDIRLLLDSLSSITNYSSSSEPLAAGASTIRASSPSGWSDLSSDAEDIFFFTAEESEDFRRDKRRRLIDQAREERLKQRLEEDGVDDVENDEHDAWGGSDEEPDEKQALLMTRTATHLAGSPNPAQLEMRILANHGADPRFAFLLPRGRWRRAWVSAKDEANRAKEKAANKEKQTILGGLAGYGSGSDDSGDESNSAEKEAEAVQPPLSTPPLPSSPPPSVPPPPPPSILMLASADEEGHGSDSAIKAERRKRAKEWAERRRALESESSKVQNEHGGEAL</sequence>
<feature type="compositionally biased region" description="Basic and acidic residues" evidence="1">
    <location>
        <begin position="347"/>
        <end position="360"/>
    </location>
</feature>
<evidence type="ECO:0000313" key="2">
    <source>
        <dbReference type="EMBL" id="PPR02680.1"/>
    </source>
</evidence>
<comment type="caution">
    <text evidence="2">The sequence shown here is derived from an EMBL/GenBank/DDBJ whole genome shotgun (WGS) entry which is preliminary data.</text>
</comment>
<dbReference type="STRING" id="181874.A0A409YI66"/>
<dbReference type="OrthoDB" id="2552978at2759"/>
<dbReference type="Proteomes" id="UP000284842">
    <property type="component" value="Unassembled WGS sequence"/>
</dbReference>
<feature type="region of interest" description="Disordered" evidence="1">
    <location>
        <begin position="130"/>
        <end position="177"/>
    </location>
</feature>
<dbReference type="EMBL" id="NHTK01001155">
    <property type="protein sequence ID" value="PPR02680.1"/>
    <property type="molecule type" value="Genomic_DNA"/>
</dbReference>
<feature type="compositionally biased region" description="Polar residues" evidence="1">
    <location>
        <begin position="131"/>
        <end position="142"/>
    </location>
</feature>
<gene>
    <name evidence="2" type="ORF">CVT24_002102</name>
</gene>
<feature type="compositionally biased region" description="Polar residues" evidence="1">
    <location>
        <begin position="168"/>
        <end position="177"/>
    </location>
</feature>
<name>A0A409YI66_9AGAR</name>
<feature type="region of interest" description="Disordered" evidence="1">
    <location>
        <begin position="1"/>
        <end position="60"/>
    </location>
</feature>
<dbReference type="InParanoid" id="A0A409YI66"/>
<keyword evidence="3" id="KW-1185">Reference proteome</keyword>
<feature type="compositionally biased region" description="Basic and acidic residues" evidence="1">
    <location>
        <begin position="441"/>
        <end position="466"/>
    </location>
</feature>
<feature type="region of interest" description="Disordered" evidence="1">
    <location>
        <begin position="264"/>
        <end position="289"/>
    </location>
</feature>
<evidence type="ECO:0000313" key="3">
    <source>
        <dbReference type="Proteomes" id="UP000284842"/>
    </source>
</evidence>
<evidence type="ECO:0008006" key="4">
    <source>
        <dbReference type="Google" id="ProtNLM"/>
    </source>
</evidence>
<dbReference type="AlphaFoldDB" id="A0A409YI66"/>
<evidence type="ECO:0000256" key="1">
    <source>
        <dbReference type="SAM" id="MobiDB-lite"/>
    </source>
</evidence>
<reference evidence="2 3" key="1">
    <citation type="journal article" date="2018" name="Evol. Lett.">
        <title>Horizontal gene cluster transfer increased hallucinogenic mushroom diversity.</title>
        <authorList>
            <person name="Reynolds H.T."/>
            <person name="Vijayakumar V."/>
            <person name="Gluck-Thaler E."/>
            <person name="Korotkin H.B."/>
            <person name="Matheny P.B."/>
            <person name="Slot J.C."/>
        </authorList>
    </citation>
    <scope>NUCLEOTIDE SEQUENCE [LARGE SCALE GENOMIC DNA]</scope>
    <source>
        <strain evidence="2 3">2629</strain>
    </source>
</reference>
<organism evidence="2 3">
    <name type="scientific">Panaeolus cyanescens</name>
    <dbReference type="NCBI Taxonomy" id="181874"/>
    <lineage>
        <taxon>Eukaryota</taxon>
        <taxon>Fungi</taxon>
        <taxon>Dikarya</taxon>
        <taxon>Basidiomycota</taxon>
        <taxon>Agaricomycotina</taxon>
        <taxon>Agaricomycetes</taxon>
        <taxon>Agaricomycetidae</taxon>
        <taxon>Agaricales</taxon>
        <taxon>Agaricineae</taxon>
        <taxon>Galeropsidaceae</taxon>
        <taxon>Panaeolus</taxon>
    </lineage>
</organism>